<dbReference type="GO" id="GO:0000981">
    <property type="term" value="F:DNA-binding transcription factor activity, RNA polymerase II-specific"/>
    <property type="evidence" value="ECO:0007669"/>
    <property type="project" value="InterPro"/>
</dbReference>
<evidence type="ECO:0000256" key="2">
    <source>
        <dbReference type="SAM" id="MobiDB-lite"/>
    </source>
</evidence>
<dbReference type="Pfam" id="PF00172">
    <property type="entry name" value="Zn_clus"/>
    <property type="match status" value="1"/>
</dbReference>
<dbReference type="STRING" id="930990.A0A067MT41"/>
<feature type="region of interest" description="Disordered" evidence="2">
    <location>
        <begin position="136"/>
        <end position="178"/>
    </location>
</feature>
<proteinExistence type="predicted"/>
<dbReference type="PANTHER" id="PTHR37534:SF20">
    <property type="entry name" value="PRO1A C6 ZINK-FINGER PROTEIN"/>
    <property type="match status" value="1"/>
</dbReference>
<dbReference type="PROSITE" id="PS00463">
    <property type="entry name" value="ZN2_CY6_FUNGAL_1"/>
    <property type="match status" value="1"/>
</dbReference>
<dbReference type="InterPro" id="IPR001138">
    <property type="entry name" value="Zn2Cys6_DnaBD"/>
</dbReference>
<dbReference type="SUPFAM" id="SSF57701">
    <property type="entry name" value="Zn2/Cys6 DNA-binding domain"/>
    <property type="match status" value="1"/>
</dbReference>
<accession>A0A067MT41</accession>
<dbReference type="HOGENOM" id="CLU_997462_0_0_1"/>
<gene>
    <name evidence="4" type="ORF">BOTBODRAFT_41816</name>
</gene>
<keyword evidence="1" id="KW-0539">Nucleus</keyword>
<reference evidence="5" key="1">
    <citation type="journal article" date="2014" name="Proc. Natl. Acad. Sci. U.S.A.">
        <title>Extensive sampling of basidiomycete genomes demonstrates inadequacy of the white-rot/brown-rot paradigm for wood decay fungi.</title>
        <authorList>
            <person name="Riley R."/>
            <person name="Salamov A.A."/>
            <person name="Brown D.W."/>
            <person name="Nagy L.G."/>
            <person name="Floudas D."/>
            <person name="Held B.W."/>
            <person name="Levasseur A."/>
            <person name="Lombard V."/>
            <person name="Morin E."/>
            <person name="Otillar R."/>
            <person name="Lindquist E.A."/>
            <person name="Sun H."/>
            <person name="LaButti K.M."/>
            <person name="Schmutz J."/>
            <person name="Jabbour D."/>
            <person name="Luo H."/>
            <person name="Baker S.E."/>
            <person name="Pisabarro A.G."/>
            <person name="Walton J.D."/>
            <person name="Blanchette R.A."/>
            <person name="Henrissat B."/>
            <person name="Martin F."/>
            <person name="Cullen D."/>
            <person name="Hibbett D.S."/>
            <person name="Grigoriev I.V."/>
        </authorList>
    </citation>
    <scope>NUCLEOTIDE SEQUENCE [LARGE SCALE GENOMIC DNA]</scope>
    <source>
        <strain evidence="5">FD-172 SS1</strain>
    </source>
</reference>
<feature type="compositionally biased region" description="Low complexity" evidence="2">
    <location>
        <begin position="136"/>
        <end position="166"/>
    </location>
</feature>
<dbReference type="CDD" id="cd00067">
    <property type="entry name" value="GAL4"/>
    <property type="match status" value="1"/>
</dbReference>
<evidence type="ECO:0000256" key="1">
    <source>
        <dbReference type="ARBA" id="ARBA00023242"/>
    </source>
</evidence>
<dbReference type="InParanoid" id="A0A067MT41"/>
<sequence length="279" mass="30579">MEFMCLTFPLNADTAHPAAPAERRRKRASVRTKDGCLTCRLRHKPCDKFQGDKGCRTCSRLGVQCLGYSLRRPAWMKDARTLKRCTDAIKLHLIAHGRAKGKRRASSPIEDDPSMPYLSFDELIALSDDRASPALTLASADSPPLSPMSPLSSHSSSFSGASSSSSDWQPSPVHEQQQPTYDALEGWLPQSHQLQLDTSSHVDPLALALAYASPASASPFDIPHSWSYTEPSYPAEYYPIEPAANLDLAAAFPYHLLPTTDASLHYSTSVDAPLAYYSL</sequence>
<dbReference type="EMBL" id="KL198020">
    <property type="protein sequence ID" value="KDQ18774.1"/>
    <property type="molecule type" value="Genomic_DNA"/>
</dbReference>
<dbReference type="Proteomes" id="UP000027195">
    <property type="component" value="Unassembled WGS sequence"/>
</dbReference>
<evidence type="ECO:0000259" key="3">
    <source>
        <dbReference type="PROSITE" id="PS00463"/>
    </source>
</evidence>
<keyword evidence="5" id="KW-1185">Reference proteome</keyword>
<dbReference type="InterPro" id="IPR036864">
    <property type="entry name" value="Zn2-C6_fun-type_DNA-bd_sf"/>
</dbReference>
<name>A0A067MT41_BOTB1</name>
<dbReference type="GO" id="GO:0008270">
    <property type="term" value="F:zinc ion binding"/>
    <property type="evidence" value="ECO:0007669"/>
    <property type="project" value="InterPro"/>
</dbReference>
<dbReference type="PANTHER" id="PTHR37534">
    <property type="entry name" value="TRANSCRIPTIONAL ACTIVATOR PROTEIN UGA3"/>
    <property type="match status" value="1"/>
</dbReference>
<evidence type="ECO:0000313" key="5">
    <source>
        <dbReference type="Proteomes" id="UP000027195"/>
    </source>
</evidence>
<feature type="domain" description="Zn(2)-C6 fungal-type" evidence="3">
    <location>
        <begin position="35"/>
        <end position="65"/>
    </location>
</feature>
<protein>
    <recommendedName>
        <fullName evidence="3">Zn(2)-C6 fungal-type domain-containing protein</fullName>
    </recommendedName>
</protein>
<dbReference type="OrthoDB" id="5419315at2759"/>
<dbReference type="AlphaFoldDB" id="A0A067MT41"/>
<organism evidence="4 5">
    <name type="scientific">Botryobasidium botryosum (strain FD-172 SS1)</name>
    <dbReference type="NCBI Taxonomy" id="930990"/>
    <lineage>
        <taxon>Eukaryota</taxon>
        <taxon>Fungi</taxon>
        <taxon>Dikarya</taxon>
        <taxon>Basidiomycota</taxon>
        <taxon>Agaricomycotina</taxon>
        <taxon>Agaricomycetes</taxon>
        <taxon>Cantharellales</taxon>
        <taxon>Botryobasidiaceae</taxon>
        <taxon>Botryobasidium</taxon>
    </lineage>
</organism>
<evidence type="ECO:0000313" key="4">
    <source>
        <dbReference type="EMBL" id="KDQ18774.1"/>
    </source>
</evidence>